<keyword evidence="3" id="KW-1185">Reference proteome</keyword>
<dbReference type="PATRIC" id="fig|1195236.3.peg.5038"/>
<dbReference type="Pfam" id="PF01243">
    <property type="entry name" value="PNPOx_N"/>
    <property type="match status" value="1"/>
</dbReference>
<proteinExistence type="predicted"/>
<organism evidence="2 3">
    <name type="scientific">Ruminiclostridium cellobioparum subsp. termitidis CT1112</name>
    <dbReference type="NCBI Taxonomy" id="1195236"/>
    <lineage>
        <taxon>Bacteria</taxon>
        <taxon>Bacillati</taxon>
        <taxon>Bacillota</taxon>
        <taxon>Clostridia</taxon>
        <taxon>Eubacteriales</taxon>
        <taxon>Oscillospiraceae</taxon>
        <taxon>Ruminiclostridium</taxon>
    </lineage>
</organism>
<dbReference type="RefSeq" id="WP_004630139.1">
    <property type="nucleotide sequence ID" value="NZ_AORV01000065.1"/>
</dbReference>
<protein>
    <recommendedName>
        <fullName evidence="1">Pyridoxamine 5'-phosphate oxidase N-terminal domain-containing protein</fullName>
    </recommendedName>
</protein>
<dbReference type="AlphaFoldDB" id="S0FI90"/>
<dbReference type="EMBL" id="AORV01000065">
    <property type="protein sequence ID" value="EMS69776.1"/>
    <property type="molecule type" value="Genomic_DNA"/>
</dbReference>
<feature type="domain" description="Pyridoxamine 5'-phosphate oxidase N-terminal" evidence="1">
    <location>
        <begin position="2"/>
        <end position="99"/>
    </location>
</feature>
<evidence type="ECO:0000313" key="3">
    <source>
        <dbReference type="Proteomes" id="UP000014155"/>
    </source>
</evidence>
<dbReference type="Proteomes" id="UP000014155">
    <property type="component" value="Unassembled WGS sequence"/>
</dbReference>
<evidence type="ECO:0000313" key="2">
    <source>
        <dbReference type="EMBL" id="EMS69776.1"/>
    </source>
</evidence>
<sequence length="110" mass="12512">MEEVLEYLRECGTFYLATMDDDQPRVRPFGALGIFEGKLYTSTSNVKNVFAQMIKNPKVEISGMSKDGSWIRLTAVAVRDDRIEARQHLLEDNPSLKSLYAADDGKYEVF</sequence>
<gene>
    <name evidence="2" type="ORF">CTER_4851</name>
</gene>
<evidence type="ECO:0000259" key="1">
    <source>
        <dbReference type="Pfam" id="PF01243"/>
    </source>
</evidence>
<accession>S0FI90</accession>
<dbReference type="eggNOG" id="COG5015">
    <property type="taxonomic scope" value="Bacteria"/>
</dbReference>
<dbReference type="STRING" id="1195236.CTER_4851"/>
<dbReference type="InterPro" id="IPR012349">
    <property type="entry name" value="Split_barrel_FMN-bd"/>
</dbReference>
<dbReference type="SUPFAM" id="SSF50475">
    <property type="entry name" value="FMN-binding split barrel"/>
    <property type="match status" value="1"/>
</dbReference>
<name>S0FI90_RUMCE</name>
<reference evidence="2 3" key="1">
    <citation type="journal article" date="2013" name="Genome Announc.">
        <title>Draft Genome Sequence of the Cellulolytic, Mesophilic, Anaerobic Bacterium Clostridium termitidis Strain CT1112 (DSM 5398).</title>
        <authorList>
            <person name="Lal S."/>
            <person name="Ramachandran U."/>
            <person name="Zhang X."/>
            <person name="Munir R."/>
            <person name="Sparling R."/>
            <person name="Levin D.B."/>
        </authorList>
    </citation>
    <scope>NUCLEOTIDE SEQUENCE [LARGE SCALE GENOMIC DNA]</scope>
    <source>
        <strain evidence="2 3">CT1112</strain>
    </source>
</reference>
<dbReference type="InterPro" id="IPR011576">
    <property type="entry name" value="Pyridox_Oxase_N"/>
</dbReference>
<comment type="caution">
    <text evidence="2">The sequence shown here is derived from an EMBL/GenBank/DDBJ whole genome shotgun (WGS) entry which is preliminary data.</text>
</comment>
<dbReference type="Gene3D" id="2.30.110.10">
    <property type="entry name" value="Electron Transport, Fmn-binding Protein, Chain A"/>
    <property type="match status" value="1"/>
</dbReference>